<dbReference type="InterPro" id="IPR004648">
    <property type="entry name" value="Oligpept_transpt"/>
</dbReference>
<evidence type="ECO:0000256" key="5">
    <source>
        <dbReference type="ARBA" id="ARBA00022856"/>
    </source>
</evidence>
<sequence length="818" mass="92213">MASKVVRRFLSQGKEETTLNPEPITPIPLFEGDAVIVDPKPKDAKNETVEVGEEKVVPKSANSADDSSSLGDDDPSIRDIPINVRRIVSFEDDPTLPTLTFRYFVLCIIFILPGAFLSQLSHYRTTSAPYSVFFVQIASNYVGVWLAKILPAWNVRVPFTSFGFNLNPGPFGVKEHVLVTISAASGATYNLAYAPVSIAELYFGQKINPAIAIFFMWAVVITGYSFAAISRQFLLYDPQYPWFQALCQTALFETQKKQREHPSPTSRKQMITFWAVLLGITLWQFLPEFVFPMLGSLALLCWVAPRNATANFIGAGFGGMGFLNLSLDWSNVSSLGNNGSLFLTPFWTQVLIFLAFAFNCWVLIPAAKWGSLGSYKHGLMNNHVLTANGTRYPLMSLLTPQATLNETAYEENGPLYLGTQMLWNIFFDYASYTSAVAWMALFGYSQIKATIKKLRARNNGKKGESINFQYNDRLNIIQRSYKEVPLWWYLVLFLASFVIITAMVASDNLFIPWWTYLVALLTGAVIVTPLGWLYAISNFQLAIGTTNELLYGLMINAVKGHKNPTGATVYSSIAGDAWYRAQYMLQDQKIGHYMHIPPRATFFSQVFGATLGIPINYAVIRWVTDSKFDYLTGEKSDPTHQWTGQSLASSLSTSVQYVLVVSLKILGKLSEHLIKYVKGPKRLFQEPQFKVLPYGFLAGIIAPMIIFALHKSFPNSKLKFRLWNTTIFFSCLSSFYGNISTGYTSQFIGSFVVMYWAFRYRYKLWAKYNYILAAAFDAGFNFNMLLIFLFFGSGKITTMPHWWGNREESSERCFALDS</sequence>
<comment type="subcellular location">
    <subcellularLocation>
        <location evidence="1">Membrane</location>
        <topology evidence="1">Multi-pass membrane protein</topology>
    </subcellularLocation>
</comment>
<evidence type="ECO:0000313" key="12">
    <source>
        <dbReference type="Proteomes" id="UP001595075"/>
    </source>
</evidence>
<feature type="transmembrane region" description="Helical" evidence="10">
    <location>
        <begin position="486"/>
        <end position="505"/>
    </location>
</feature>
<evidence type="ECO:0000256" key="6">
    <source>
        <dbReference type="ARBA" id="ARBA00022927"/>
    </source>
</evidence>
<keyword evidence="5" id="KW-0571">Peptide transport</keyword>
<keyword evidence="8 10" id="KW-0472">Membrane</keyword>
<evidence type="ECO:0000256" key="4">
    <source>
        <dbReference type="ARBA" id="ARBA00022692"/>
    </source>
</evidence>
<evidence type="ECO:0000313" key="11">
    <source>
        <dbReference type="EMBL" id="KAL2070302.1"/>
    </source>
</evidence>
<feature type="transmembrane region" description="Helical" evidence="10">
    <location>
        <begin position="770"/>
        <end position="791"/>
    </location>
</feature>
<dbReference type="NCBIfam" id="TIGR00728">
    <property type="entry name" value="OPT_sfam"/>
    <property type="match status" value="1"/>
</dbReference>
<comment type="similarity">
    <text evidence="2">Belongs to the oligopeptide OPT transporter family.</text>
</comment>
<gene>
    <name evidence="11" type="ORF">VTL71DRAFT_13328</name>
</gene>
<keyword evidence="4 10" id="KW-0812">Transmembrane</keyword>
<reference evidence="11 12" key="1">
    <citation type="journal article" date="2024" name="Commun. Biol.">
        <title>Comparative genomic analysis of thermophilic fungi reveals convergent evolutionary adaptations and gene losses.</title>
        <authorList>
            <person name="Steindorff A.S."/>
            <person name="Aguilar-Pontes M.V."/>
            <person name="Robinson A.J."/>
            <person name="Andreopoulos B."/>
            <person name="LaButti K."/>
            <person name="Kuo A."/>
            <person name="Mondo S."/>
            <person name="Riley R."/>
            <person name="Otillar R."/>
            <person name="Haridas S."/>
            <person name="Lipzen A."/>
            <person name="Grimwood J."/>
            <person name="Schmutz J."/>
            <person name="Clum A."/>
            <person name="Reid I.D."/>
            <person name="Moisan M.C."/>
            <person name="Butler G."/>
            <person name="Nguyen T.T.M."/>
            <person name="Dewar K."/>
            <person name="Conant G."/>
            <person name="Drula E."/>
            <person name="Henrissat B."/>
            <person name="Hansel C."/>
            <person name="Singer S."/>
            <person name="Hutchinson M.I."/>
            <person name="de Vries R.P."/>
            <person name="Natvig D.O."/>
            <person name="Powell A.J."/>
            <person name="Tsang A."/>
            <person name="Grigoriev I.V."/>
        </authorList>
    </citation>
    <scope>NUCLEOTIDE SEQUENCE [LARGE SCALE GENOMIC DNA]</scope>
    <source>
        <strain evidence="11 12">CBS 494.80</strain>
    </source>
</reference>
<dbReference type="PANTHER" id="PTHR22601">
    <property type="entry name" value="ISP4 LIKE PROTEIN"/>
    <property type="match status" value="1"/>
</dbReference>
<feature type="transmembrane region" description="Helical" evidence="10">
    <location>
        <begin position="691"/>
        <end position="713"/>
    </location>
</feature>
<evidence type="ECO:0000256" key="2">
    <source>
        <dbReference type="ARBA" id="ARBA00008807"/>
    </source>
</evidence>
<feature type="transmembrane region" description="Helical" evidence="10">
    <location>
        <begin position="310"/>
        <end position="329"/>
    </location>
</feature>
<dbReference type="EMBL" id="JAZHXI010000006">
    <property type="protein sequence ID" value="KAL2070302.1"/>
    <property type="molecule type" value="Genomic_DNA"/>
</dbReference>
<evidence type="ECO:0000256" key="8">
    <source>
        <dbReference type="ARBA" id="ARBA00023136"/>
    </source>
</evidence>
<proteinExistence type="inferred from homology"/>
<feature type="compositionally biased region" description="Basic and acidic residues" evidence="9">
    <location>
        <begin position="40"/>
        <end position="57"/>
    </location>
</feature>
<accession>A0ABR4CKN2</accession>
<evidence type="ECO:0000256" key="1">
    <source>
        <dbReference type="ARBA" id="ARBA00004141"/>
    </source>
</evidence>
<protein>
    <recommendedName>
        <fullName evidence="13">Oligopeptide transporter</fullName>
    </recommendedName>
</protein>
<organism evidence="11 12">
    <name type="scientific">Oculimacula yallundae</name>
    <dbReference type="NCBI Taxonomy" id="86028"/>
    <lineage>
        <taxon>Eukaryota</taxon>
        <taxon>Fungi</taxon>
        <taxon>Dikarya</taxon>
        <taxon>Ascomycota</taxon>
        <taxon>Pezizomycotina</taxon>
        <taxon>Leotiomycetes</taxon>
        <taxon>Helotiales</taxon>
        <taxon>Ploettnerulaceae</taxon>
        <taxon>Oculimacula</taxon>
    </lineage>
</organism>
<dbReference type="InterPro" id="IPR004813">
    <property type="entry name" value="OPT"/>
</dbReference>
<evidence type="ECO:0000256" key="3">
    <source>
        <dbReference type="ARBA" id="ARBA00022448"/>
    </source>
</evidence>
<dbReference type="Pfam" id="PF03169">
    <property type="entry name" value="OPT"/>
    <property type="match status" value="1"/>
</dbReference>
<keyword evidence="7 10" id="KW-1133">Transmembrane helix</keyword>
<feature type="transmembrane region" description="Helical" evidence="10">
    <location>
        <begin position="341"/>
        <end position="364"/>
    </location>
</feature>
<evidence type="ECO:0000256" key="9">
    <source>
        <dbReference type="SAM" id="MobiDB-lite"/>
    </source>
</evidence>
<feature type="transmembrane region" description="Helical" evidence="10">
    <location>
        <begin position="733"/>
        <end position="758"/>
    </location>
</feature>
<evidence type="ECO:0008006" key="13">
    <source>
        <dbReference type="Google" id="ProtNLM"/>
    </source>
</evidence>
<evidence type="ECO:0000256" key="7">
    <source>
        <dbReference type="ARBA" id="ARBA00022989"/>
    </source>
</evidence>
<feature type="transmembrane region" description="Helical" evidence="10">
    <location>
        <begin position="210"/>
        <end position="229"/>
    </location>
</feature>
<feature type="transmembrane region" description="Helical" evidence="10">
    <location>
        <begin position="429"/>
        <end position="447"/>
    </location>
</feature>
<keyword evidence="6" id="KW-0653">Protein transport</keyword>
<evidence type="ECO:0000256" key="10">
    <source>
        <dbReference type="SAM" id="Phobius"/>
    </source>
</evidence>
<keyword evidence="3" id="KW-0813">Transport</keyword>
<comment type="caution">
    <text evidence="11">The sequence shown here is derived from an EMBL/GenBank/DDBJ whole genome shotgun (WGS) entry which is preliminary data.</text>
</comment>
<dbReference type="Proteomes" id="UP001595075">
    <property type="component" value="Unassembled WGS sequence"/>
</dbReference>
<keyword evidence="12" id="KW-1185">Reference proteome</keyword>
<feature type="transmembrane region" description="Helical" evidence="10">
    <location>
        <begin position="101"/>
        <end position="120"/>
    </location>
</feature>
<name>A0ABR4CKN2_9HELO</name>
<feature type="transmembrane region" description="Helical" evidence="10">
    <location>
        <begin position="271"/>
        <end position="290"/>
    </location>
</feature>
<feature type="region of interest" description="Disordered" evidence="9">
    <location>
        <begin position="40"/>
        <end position="76"/>
    </location>
</feature>
<feature type="transmembrane region" description="Helical" evidence="10">
    <location>
        <begin position="132"/>
        <end position="153"/>
    </location>
</feature>
<feature type="transmembrane region" description="Helical" evidence="10">
    <location>
        <begin position="511"/>
        <end position="535"/>
    </location>
</feature>